<name>A0A8S0SSP9_OLEEU</name>
<evidence type="ECO:0000313" key="2">
    <source>
        <dbReference type="Proteomes" id="UP000594638"/>
    </source>
</evidence>
<dbReference type="OrthoDB" id="1898716at2759"/>
<sequence length="89" mass="10196">MRLYEPDVEKINSVLEAEVYEQFLTTAMQHIQLSKAKLLSYQVGPRRSENIEASKVNIKDAAFITDHSADTDQNRYYNSLSFQSVHSGE</sequence>
<comment type="caution">
    <text evidence="1">The sequence shown here is derived from an EMBL/GenBank/DDBJ whole genome shotgun (WGS) entry which is preliminary data.</text>
</comment>
<dbReference type="EMBL" id="CACTIH010005472">
    <property type="protein sequence ID" value="CAA2994335.1"/>
    <property type="molecule type" value="Genomic_DNA"/>
</dbReference>
<protein>
    <submittedName>
        <fullName evidence="1">Uncharacterized protein</fullName>
    </submittedName>
</protein>
<dbReference type="AlphaFoldDB" id="A0A8S0SSP9"/>
<evidence type="ECO:0000313" key="1">
    <source>
        <dbReference type="EMBL" id="CAA2994335.1"/>
    </source>
</evidence>
<dbReference type="Proteomes" id="UP000594638">
    <property type="component" value="Unassembled WGS sequence"/>
</dbReference>
<organism evidence="1 2">
    <name type="scientific">Olea europaea subsp. europaea</name>
    <dbReference type="NCBI Taxonomy" id="158383"/>
    <lineage>
        <taxon>Eukaryota</taxon>
        <taxon>Viridiplantae</taxon>
        <taxon>Streptophyta</taxon>
        <taxon>Embryophyta</taxon>
        <taxon>Tracheophyta</taxon>
        <taxon>Spermatophyta</taxon>
        <taxon>Magnoliopsida</taxon>
        <taxon>eudicotyledons</taxon>
        <taxon>Gunneridae</taxon>
        <taxon>Pentapetalae</taxon>
        <taxon>asterids</taxon>
        <taxon>lamiids</taxon>
        <taxon>Lamiales</taxon>
        <taxon>Oleaceae</taxon>
        <taxon>Oleeae</taxon>
        <taxon>Olea</taxon>
    </lineage>
</organism>
<gene>
    <name evidence="1" type="ORF">OLEA9_A022928</name>
</gene>
<dbReference type="Gramene" id="OE9A022928T1">
    <property type="protein sequence ID" value="OE9A022928C1"/>
    <property type="gene ID" value="OE9A022928"/>
</dbReference>
<keyword evidence="2" id="KW-1185">Reference proteome</keyword>
<accession>A0A8S0SSP9</accession>
<reference evidence="1 2" key="1">
    <citation type="submission" date="2019-12" db="EMBL/GenBank/DDBJ databases">
        <authorList>
            <person name="Alioto T."/>
            <person name="Alioto T."/>
            <person name="Gomez Garrido J."/>
        </authorList>
    </citation>
    <scope>NUCLEOTIDE SEQUENCE [LARGE SCALE GENOMIC DNA]</scope>
</reference>
<proteinExistence type="predicted"/>